<dbReference type="EMBL" id="BARS01024108">
    <property type="protein sequence ID" value="GAG04023.1"/>
    <property type="molecule type" value="Genomic_DNA"/>
</dbReference>
<reference evidence="1" key="1">
    <citation type="journal article" date="2014" name="Front. Microbiol.">
        <title>High frequency of phylogenetically diverse reductive dehalogenase-homologous genes in deep subseafloor sedimentary metagenomes.</title>
        <authorList>
            <person name="Kawai M."/>
            <person name="Futagami T."/>
            <person name="Toyoda A."/>
            <person name="Takaki Y."/>
            <person name="Nishi S."/>
            <person name="Hori S."/>
            <person name="Arai W."/>
            <person name="Tsubouchi T."/>
            <person name="Morono Y."/>
            <person name="Uchiyama I."/>
            <person name="Ito T."/>
            <person name="Fujiyama A."/>
            <person name="Inagaki F."/>
            <person name="Takami H."/>
        </authorList>
    </citation>
    <scope>NUCLEOTIDE SEQUENCE</scope>
    <source>
        <strain evidence="1">Expedition CK06-06</strain>
    </source>
</reference>
<dbReference type="AlphaFoldDB" id="X0UUQ9"/>
<protein>
    <submittedName>
        <fullName evidence="1">Uncharacterized protein</fullName>
    </submittedName>
</protein>
<proteinExistence type="predicted"/>
<name>X0UUQ9_9ZZZZ</name>
<accession>X0UUQ9</accession>
<evidence type="ECO:0000313" key="1">
    <source>
        <dbReference type="EMBL" id="GAG04023.1"/>
    </source>
</evidence>
<comment type="caution">
    <text evidence="1">The sequence shown here is derived from an EMBL/GenBank/DDBJ whole genome shotgun (WGS) entry which is preliminary data.</text>
</comment>
<gene>
    <name evidence="1" type="ORF">S01H1_38302</name>
</gene>
<organism evidence="1">
    <name type="scientific">marine sediment metagenome</name>
    <dbReference type="NCBI Taxonomy" id="412755"/>
    <lineage>
        <taxon>unclassified sequences</taxon>
        <taxon>metagenomes</taxon>
        <taxon>ecological metagenomes</taxon>
    </lineage>
</organism>
<sequence length="154" mass="17131">MPNPLAEINKVEQALASAFDIIDILELRTKAKAVEVVALAEGFADVAQNAKIFQLKAERKAGSWLDGNIQHGGNSKSRHVTLDDIEISKSQSSRWQLMSTIPEERFNAWVDDKLARGYEITAGGLREYARNIKGIPPTKRTNTCPRCGHSWEGR</sequence>